<gene>
    <name evidence="1" type="ORF">BCR32DRAFT_325341</name>
</gene>
<proteinExistence type="predicted"/>
<name>A0A1Y1XIY7_9FUNG</name>
<accession>A0A1Y1XIY7</accession>
<organism evidence="1 2">
    <name type="scientific">Anaeromyces robustus</name>
    <dbReference type="NCBI Taxonomy" id="1754192"/>
    <lineage>
        <taxon>Eukaryota</taxon>
        <taxon>Fungi</taxon>
        <taxon>Fungi incertae sedis</taxon>
        <taxon>Chytridiomycota</taxon>
        <taxon>Chytridiomycota incertae sedis</taxon>
        <taxon>Neocallimastigomycetes</taxon>
        <taxon>Neocallimastigales</taxon>
        <taxon>Neocallimastigaceae</taxon>
        <taxon>Anaeromyces</taxon>
    </lineage>
</organism>
<protein>
    <submittedName>
        <fullName evidence="1">Uncharacterized protein</fullName>
    </submittedName>
</protein>
<evidence type="ECO:0000313" key="2">
    <source>
        <dbReference type="Proteomes" id="UP000193944"/>
    </source>
</evidence>
<evidence type="ECO:0000313" key="1">
    <source>
        <dbReference type="EMBL" id="ORX85662.1"/>
    </source>
</evidence>
<dbReference type="EMBL" id="MCFG01000032">
    <property type="protein sequence ID" value="ORX85662.1"/>
    <property type="molecule type" value="Genomic_DNA"/>
</dbReference>
<sequence>MKPNTKYLIPQVLIVDTNNQNWIENDNDEEGYVNFLNKELIDSIIKNGFYNNEIINKCKAVDHEYKYEEYKEIHNEKDIKDFYSSTTRFHDAFITKEVMQKDRILYLHFDGVWGCEVEIWFWDDIEYDTSSRNPKTHDPYWNGSTVIIKDDFIYFIDDIDMTIEKINKDYCYFKARHMKYHLIPD</sequence>
<comment type="caution">
    <text evidence="1">The sequence shown here is derived from an EMBL/GenBank/DDBJ whole genome shotgun (WGS) entry which is preliminary data.</text>
</comment>
<keyword evidence="2" id="KW-1185">Reference proteome</keyword>
<reference evidence="1 2" key="1">
    <citation type="submission" date="2016-08" db="EMBL/GenBank/DDBJ databases">
        <title>A Parts List for Fungal Cellulosomes Revealed by Comparative Genomics.</title>
        <authorList>
            <consortium name="DOE Joint Genome Institute"/>
            <person name="Haitjema C.H."/>
            <person name="Gilmore S.P."/>
            <person name="Henske J.K."/>
            <person name="Solomon K.V."/>
            <person name="De Groot R."/>
            <person name="Kuo A."/>
            <person name="Mondo S.J."/>
            <person name="Salamov A.A."/>
            <person name="Labutti K."/>
            <person name="Zhao Z."/>
            <person name="Chiniquy J."/>
            <person name="Barry K."/>
            <person name="Brewer H.M."/>
            <person name="Purvine S.O."/>
            <person name="Wright A.T."/>
            <person name="Boxma B."/>
            <person name="Van Alen T."/>
            <person name="Hackstein J.H."/>
            <person name="Baker S.E."/>
            <person name="Grigoriev I.V."/>
            <person name="O'Malley M.A."/>
        </authorList>
    </citation>
    <scope>NUCLEOTIDE SEQUENCE [LARGE SCALE GENOMIC DNA]</scope>
    <source>
        <strain evidence="1 2">S4</strain>
    </source>
</reference>
<reference evidence="1 2" key="2">
    <citation type="submission" date="2016-08" db="EMBL/GenBank/DDBJ databases">
        <title>Pervasive Adenine N6-methylation of Active Genes in Fungi.</title>
        <authorList>
            <consortium name="DOE Joint Genome Institute"/>
            <person name="Mondo S.J."/>
            <person name="Dannebaum R.O."/>
            <person name="Kuo R.C."/>
            <person name="Labutti K."/>
            <person name="Haridas S."/>
            <person name="Kuo A."/>
            <person name="Salamov A."/>
            <person name="Ahrendt S.R."/>
            <person name="Lipzen A."/>
            <person name="Sullivan W."/>
            <person name="Andreopoulos W.B."/>
            <person name="Clum A."/>
            <person name="Lindquist E."/>
            <person name="Daum C."/>
            <person name="Ramamoorthy G.K."/>
            <person name="Gryganskyi A."/>
            <person name="Culley D."/>
            <person name="Magnuson J.K."/>
            <person name="James T.Y."/>
            <person name="O'Malley M.A."/>
            <person name="Stajich J.E."/>
            <person name="Spatafora J.W."/>
            <person name="Visel A."/>
            <person name="Grigoriev I.V."/>
        </authorList>
    </citation>
    <scope>NUCLEOTIDE SEQUENCE [LARGE SCALE GENOMIC DNA]</scope>
    <source>
        <strain evidence="1 2">S4</strain>
    </source>
</reference>
<dbReference type="AlphaFoldDB" id="A0A1Y1XIY7"/>
<dbReference type="Proteomes" id="UP000193944">
    <property type="component" value="Unassembled WGS sequence"/>
</dbReference>